<gene>
    <name evidence="5" type="ORF">JYU34_010935</name>
</gene>
<dbReference type="InterPro" id="IPR039353">
    <property type="entry name" value="TF_Adf1"/>
</dbReference>
<reference evidence="5 6" key="1">
    <citation type="submission" date="2021-06" db="EMBL/GenBank/DDBJ databases">
        <title>A haploid diamondback moth (Plutella xylostella L.) genome assembly resolves 31 chromosomes and identifies a diamide resistance mutation.</title>
        <authorList>
            <person name="Ward C.M."/>
            <person name="Perry K.D."/>
            <person name="Baker G."/>
            <person name="Powis K."/>
            <person name="Heckel D.G."/>
            <person name="Baxter S.W."/>
        </authorList>
    </citation>
    <scope>NUCLEOTIDE SEQUENCE [LARGE SCALE GENOMIC DNA]</scope>
    <source>
        <strain evidence="5 6">LV</strain>
        <tissue evidence="5">Single pupa</tissue>
    </source>
</reference>
<evidence type="ECO:0000256" key="1">
    <source>
        <dbReference type="PROSITE-ProRule" id="PRU00371"/>
    </source>
</evidence>
<name>A0ABQ7QJB6_PLUXY</name>
<protein>
    <recommendedName>
        <fullName evidence="7">MADF domain-containing protein</fullName>
    </recommendedName>
</protein>
<dbReference type="PROSITE" id="PS51029">
    <property type="entry name" value="MADF"/>
    <property type="match status" value="1"/>
</dbReference>
<feature type="domain" description="BESS" evidence="4">
    <location>
        <begin position="196"/>
        <end position="235"/>
    </location>
</feature>
<dbReference type="EMBL" id="JAHIBW010000015">
    <property type="protein sequence ID" value="KAG7304013.1"/>
    <property type="molecule type" value="Genomic_DNA"/>
</dbReference>
<evidence type="ECO:0000313" key="6">
    <source>
        <dbReference type="Proteomes" id="UP000823941"/>
    </source>
</evidence>
<dbReference type="PANTHER" id="PTHR12243:SF60">
    <property type="entry name" value="SI:CH211-15D5.12-RELATED"/>
    <property type="match status" value="1"/>
</dbReference>
<feature type="compositionally biased region" description="Polar residues" evidence="2">
    <location>
        <begin position="159"/>
        <end position="171"/>
    </location>
</feature>
<dbReference type="Proteomes" id="UP000823941">
    <property type="component" value="Chromosome 15"/>
</dbReference>
<dbReference type="InterPro" id="IPR006578">
    <property type="entry name" value="MADF-dom"/>
</dbReference>
<evidence type="ECO:0000313" key="5">
    <source>
        <dbReference type="EMBL" id="KAG7304013.1"/>
    </source>
</evidence>
<keyword evidence="6" id="KW-1185">Reference proteome</keyword>
<evidence type="ECO:0000259" key="3">
    <source>
        <dbReference type="PROSITE" id="PS51029"/>
    </source>
</evidence>
<accession>A0ABQ7QJB6</accession>
<dbReference type="PROSITE" id="PS51031">
    <property type="entry name" value="BESS"/>
    <property type="match status" value="1"/>
</dbReference>
<feature type="region of interest" description="Disordered" evidence="2">
    <location>
        <begin position="102"/>
        <end position="171"/>
    </location>
</feature>
<dbReference type="Pfam" id="PF10545">
    <property type="entry name" value="MADF_DNA_bdg"/>
    <property type="match status" value="1"/>
</dbReference>
<feature type="compositionally biased region" description="Polar residues" evidence="2">
    <location>
        <begin position="107"/>
        <end position="122"/>
    </location>
</feature>
<comment type="subcellular location">
    <subcellularLocation>
        <location evidence="1">Nucleus</location>
    </subcellularLocation>
</comment>
<proteinExistence type="predicted"/>
<feature type="compositionally biased region" description="Polar residues" evidence="2">
    <location>
        <begin position="133"/>
        <end position="147"/>
    </location>
</feature>
<evidence type="ECO:0008006" key="7">
    <source>
        <dbReference type="Google" id="ProtNLM"/>
    </source>
</evidence>
<organism evidence="5 6">
    <name type="scientific">Plutella xylostella</name>
    <name type="common">Diamondback moth</name>
    <name type="synonym">Plutella maculipennis</name>
    <dbReference type="NCBI Taxonomy" id="51655"/>
    <lineage>
        <taxon>Eukaryota</taxon>
        <taxon>Metazoa</taxon>
        <taxon>Ecdysozoa</taxon>
        <taxon>Arthropoda</taxon>
        <taxon>Hexapoda</taxon>
        <taxon>Insecta</taxon>
        <taxon>Pterygota</taxon>
        <taxon>Neoptera</taxon>
        <taxon>Endopterygota</taxon>
        <taxon>Lepidoptera</taxon>
        <taxon>Glossata</taxon>
        <taxon>Ditrysia</taxon>
        <taxon>Yponomeutoidea</taxon>
        <taxon>Plutellidae</taxon>
        <taxon>Plutella</taxon>
    </lineage>
</organism>
<dbReference type="SMART" id="SM00595">
    <property type="entry name" value="MADF"/>
    <property type="match status" value="1"/>
</dbReference>
<comment type="caution">
    <text evidence="5">The sequence shown here is derived from an EMBL/GenBank/DDBJ whole genome shotgun (WGS) entry which is preliminary data.</text>
</comment>
<keyword evidence="1" id="KW-0539">Nucleus</keyword>
<feature type="domain" description="MADF" evidence="3">
    <location>
        <begin position="10"/>
        <end position="97"/>
    </location>
</feature>
<dbReference type="Pfam" id="PF02944">
    <property type="entry name" value="BESS"/>
    <property type="match status" value="1"/>
</dbReference>
<evidence type="ECO:0000259" key="4">
    <source>
        <dbReference type="PROSITE" id="PS51031"/>
    </source>
</evidence>
<dbReference type="InterPro" id="IPR004210">
    <property type="entry name" value="BESS_motif"/>
</dbReference>
<sequence>MQEDLERSIALIDLVRASPCLYDYTRPDYSNRNKQDKKWLEIAHKLNDSVAACREKWKNIRGRYVKQMNYPPSGSAAKPKSSYYLAEHLDFLDMFIKIRKPRGNVKSPESPSGLLDTSQSHFGSGHFGDTEESVQQSDTSNTSTSEPDMSRLPYKRKSGYQTKPRNQMNPMHSDVNTAFQYFEQRKNLRAQGKQSEDPDESFLKSILPDMKCMNEHQKRNFKVGILNLAGQILNQPVMVPHLPFIGSSSLKEEGHIENIKEEPTT</sequence>
<evidence type="ECO:0000256" key="2">
    <source>
        <dbReference type="SAM" id="MobiDB-lite"/>
    </source>
</evidence>
<dbReference type="PANTHER" id="PTHR12243">
    <property type="entry name" value="MADF DOMAIN TRANSCRIPTION FACTOR"/>
    <property type="match status" value="1"/>
</dbReference>